<gene>
    <name evidence="2" type="ORF">BABA_17427</name>
</gene>
<keyword evidence="1" id="KW-0812">Transmembrane</keyword>
<feature type="transmembrane region" description="Helical" evidence="1">
    <location>
        <begin position="28"/>
        <end position="51"/>
    </location>
</feature>
<dbReference type="RefSeq" id="WP_007086479.1">
    <property type="nucleotide sequence ID" value="NZ_AJLS01000122.1"/>
</dbReference>
<organism evidence="2 3">
    <name type="scientific">Neobacillus bataviensis LMG 21833</name>
    <dbReference type="NCBI Taxonomy" id="1117379"/>
    <lineage>
        <taxon>Bacteria</taxon>
        <taxon>Bacillati</taxon>
        <taxon>Bacillota</taxon>
        <taxon>Bacilli</taxon>
        <taxon>Bacillales</taxon>
        <taxon>Bacillaceae</taxon>
        <taxon>Neobacillus</taxon>
    </lineage>
</organism>
<dbReference type="STRING" id="1117379.BABA_17427"/>
<dbReference type="OrthoDB" id="2887449at2"/>
<keyword evidence="3" id="KW-1185">Reference proteome</keyword>
<evidence type="ECO:0000256" key="1">
    <source>
        <dbReference type="SAM" id="Phobius"/>
    </source>
</evidence>
<keyword evidence="1" id="KW-1133">Transmembrane helix</keyword>
<name>K6D0R0_9BACI</name>
<dbReference type="eggNOG" id="ENOG5032889">
    <property type="taxonomic scope" value="Bacteria"/>
</dbReference>
<reference evidence="2 3" key="1">
    <citation type="journal article" date="2012" name="Front. Microbiol.">
        <title>Redundancy and modularity in membrane-associated dissimilatory nitrate reduction in Bacillus.</title>
        <authorList>
            <person name="Heylen K."/>
            <person name="Keltjens J."/>
        </authorList>
    </citation>
    <scope>NUCLEOTIDE SEQUENCE [LARGE SCALE GENOMIC DNA]</scope>
    <source>
        <strain evidence="3">LMG 21833T</strain>
    </source>
</reference>
<dbReference type="Proteomes" id="UP000006316">
    <property type="component" value="Unassembled WGS sequence"/>
</dbReference>
<dbReference type="AlphaFoldDB" id="K6D0R0"/>
<evidence type="ECO:0000313" key="2">
    <source>
        <dbReference type="EMBL" id="EKN66047.1"/>
    </source>
</evidence>
<dbReference type="EMBL" id="AJLS01000122">
    <property type="protein sequence ID" value="EKN66047.1"/>
    <property type="molecule type" value="Genomic_DNA"/>
</dbReference>
<protein>
    <submittedName>
        <fullName evidence="2">Uncharacterized protein</fullName>
    </submittedName>
</protein>
<keyword evidence="1" id="KW-0472">Membrane</keyword>
<proteinExistence type="predicted"/>
<comment type="caution">
    <text evidence="2">The sequence shown here is derived from an EMBL/GenBank/DDBJ whole genome shotgun (WGS) entry which is preliminary data.</text>
</comment>
<evidence type="ECO:0000313" key="3">
    <source>
        <dbReference type="Proteomes" id="UP000006316"/>
    </source>
</evidence>
<accession>K6D0R0</accession>
<sequence>MFGPGIIIAGGSIIAVALLDKVAEDTGIIWLSVALKLLVPIAALAVSVYFLQSDAILRFLR</sequence>